<proteinExistence type="predicted"/>
<reference evidence="1" key="2">
    <citation type="journal article" date="2015" name="Fish Shellfish Immunol.">
        <title>Early steps in the European eel (Anguilla anguilla)-Vibrio vulnificus interaction in the gills: Role of the RtxA13 toxin.</title>
        <authorList>
            <person name="Callol A."/>
            <person name="Pajuelo D."/>
            <person name="Ebbesson L."/>
            <person name="Teles M."/>
            <person name="MacKenzie S."/>
            <person name="Amaro C."/>
        </authorList>
    </citation>
    <scope>NUCLEOTIDE SEQUENCE</scope>
</reference>
<dbReference type="EMBL" id="GBXM01105576">
    <property type="protein sequence ID" value="JAH03001.1"/>
    <property type="molecule type" value="Transcribed_RNA"/>
</dbReference>
<protein>
    <submittedName>
        <fullName evidence="1">Uncharacterized protein</fullName>
    </submittedName>
</protein>
<accession>A0A0E9PEF0</accession>
<sequence>MPESTGFQLLWARVLPLD</sequence>
<dbReference type="AlphaFoldDB" id="A0A0E9PEF0"/>
<organism evidence="1">
    <name type="scientific">Anguilla anguilla</name>
    <name type="common">European freshwater eel</name>
    <name type="synonym">Muraena anguilla</name>
    <dbReference type="NCBI Taxonomy" id="7936"/>
    <lineage>
        <taxon>Eukaryota</taxon>
        <taxon>Metazoa</taxon>
        <taxon>Chordata</taxon>
        <taxon>Craniata</taxon>
        <taxon>Vertebrata</taxon>
        <taxon>Euteleostomi</taxon>
        <taxon>Actinopterygii</taxon>
        <taxon>Neopterygii</taxon>
        <taxon>Teleostei</taxon>
        <taxon>Anguilliformes</taxon>
        <taxon>Anguillidae</taxon>
        <taxon>Anguilla</taxon>
    </lineage>
</organism>
<name>A0A0E9PEF0_ANGAN</name>
<reference evidence="1" key="1">
    <citation type="submission" date="2014-11" db="EMBL/GenBank/DDBJ databases">
        <authorList>
            <person name="Amaro Gonzalez C."/>
        </authorList>
    </citation>
    <scope>NUCLEOTIDE SEQUENCE</scope>
</reference>
<evidence type="ECO:0000313" key="1">
    <source>
        <dbReference type="EMBL" id="JAH03001.1"/>
    </source>
</evidence>